<evidence type="ECO:0000313" key="1">
    <source>
        <dbReference type="EMBL" id="KAI4459515.1"/>
    </source>
</evidence>
<comment type="caution">
    <text evidence="1">The sequence shown here is derived from an EMBL/GenBank/DDBJ whole genome shotgun (WGS) entry which is preliminary data.</text>
</comment>
<evidence type="ECO:0000313" key="2">
    <source>
        <dbReference type="Proteomes" id="UP001056778"/>
    </source>
</evidence>
<dbReference type="EMBL" id="CM043020">
    <property type="protein sequence ID" value="KAI4459515.1"/>
    <property type="molecule type" value="Genomic_DNA"/>
</dbReference>
<proteinExistence type="predicted"/>
<sequence length="248" mass="29476">MNELQEFIILNTELQEKENSDYVMWSHKSSLLLIDLYKQHKSRVGTLEIRNMKKLWEIVSEEINIKLKWNTTPANVENRWRVLERNFKKYMDNKNKTGRGRKNFEYAQHMEEIFQTKRNINPEILLSSDTVQKPVAELIQNVPEESCSEAIPSSSKSPPFSTRSDGQPKKRGIYKKGRINVVEEMRKEKLKIESESLNVRREYLESKLKLKERRIKALERQNDIMEQRNSLLMKFVERNIACDMTINI</sequence>
<protein>
    <submittedName>
        <fullName evidence="1">Myb/sant-like dna-binding domain</fullName>
    </submittedName>
</protein>
<name>A0ACB9SY81_HOLOL</name>
<organism evidence="1 2">
    <name type="scientific">Holotrichia oblita</name>
    <name type="common">Chafer beetle</name>
    <dbReference type="NCBI Taxonomy" id="644536"/>
    <lineage>
        <taxon>Eukaryota</taxon>
        <taxon>Metazoa</taxon>
        <taxon>Ecdysozoa</taxon>
        <taxon>Arthropoda</taxon>
        <taxon>Hexapoda</taxon>
        <taxon>Insecta</taxon>
        <taxon>Pterygota</taxon>
        <taxon>Neoptera</taxon>
        <taxon>Endopterygota</taxon>
        <taxon>Coleoptera</taxon>
        <taxon>Polyphaga</taxon>
        <taxon>Scarabaeiformia</taxon>
        <taxon>Scarabaeidae</taxon>
        <taxon>Melolonthinae</taxon>
        <taxon>Holotrichia</taxon>
    </lineage>
</organism>
<keyword evidence="2" id="KW-1185">Reference proteome</keyword>
<dbReference type="Proteomes" id="UP001056778">
    <property type="component" value="Chromosome 6"/>
</dbReference>
<reference evidence="1" key="1">
    <citation type="submission" date="2022-04" db="EMBL/GenBank/DDBJ databases">
        <title>Chromosome-scale genome assembly of Holotrichia oblita Faldermann.</title>
        <authorList>
            <person name="Rongchong L."/>
        </authorList>
    </citation>
    <scope>NUCLEOTIDE SEQUENCE</scope>
    <source>
        <strain evidence="1">81SQS9</strain>
    </source>
</reference>
<gene>
    <name evidence="1" type="ORF">MML48_6g00013241</name>
</gene>
<accession>A0ACB9SY81</accession>